<reference evidence="2 3" key="1">
    <citation type="submission" date="2017-06" db="EMBL/GenBank/DDBJ databases">
        <authorList>
            <person name="Kim H.J."/>
            <person name="Triplett B.A."/>
        </authorList>
    </citation>
    <scope>NUCLEOTIDE SEQUENCE [LARGE SCALE GENOMIC DNA]</scope>
    <source>
        <strain evidence="2 3">MWH-VicM1</strain>
    </source>
</reference>
<keyword evidence="3" id="KW-1185">Reference proteome</keyword>
<proteinExistence type="predicted"/>
<keyword evidence="1" id="KW-0472">Membrane</keyword>
<keyword evidence="1" id="KW-1133">Transmembrane helix</keyword>
<evidence type="ECO:0000256" key="1">
    <source>
        <dbReference type="SAM" id="Phobius"/>
    </source>
</evidence>
<organism evidence="2 3">
    <name type="scientific">Polynucleobacter victoriensis</name>
    <dbReference type="NCBI Taxonomy" id="2049319"/>
    <lineage>
        <taxon>Bacteria</taxon>
        <taxon>Pseudomonadati</taxon>
        <taxon>Pseudomonadota</taxon>
        <taxon>Betaproteobacteria</taxon>
        <taxon>Burkholderiales</taxon>
        <taxon>Burkholderiaceae</taxon>
        <taxon>Polynucleobacter</taxon>
    </lineage>
</organism>
<name>A0A212T465_9BURK</name>
<accession>A0A212T465</accession>
<evidence type="ECO:0000313" key="2">
    <source>
        <dbReference type="EMBL" id="SNC60636.1"/>
    </source>
</evidence>
<evidence type="ECO:0000313" key="3">
    <source>
        <dbReference type="Proteomes" id="UP000197215"/>
    </source>
</evidence>
<dbReference type="EMBL" id="FYEX01000001">
    <property type="protein sequence ID" value="SNC60636.1"/>
    <property type="molecule type" value="Genomic_DNA"/>
</dbReference>
<gene>
    <name evidence="2" type="ORF">SAMN06295916_0316</name>
</gene>
<dbReference type="Proteomes" id="UP000197215">
    <property type="component" value="Unassembled WGS sequence"/>
</dbReference>
<protein>
    <submittedName>
        <fullName evidence="2">Uncharacterized protein</fullName>
    </submittedName>
</protein>
<feature type="transmembrane region" description="Helical" evidence="1">
    <location>
        <begin position="6"/>
        <end position="24"/>
    </location>
</feature>
<keyword evidence="1" id="KW-0812">Transmembrane</keyword>
<sequence>MQTFAYEILIGVSAIFSAAFYLAGRISDRQLS</sequence>
<dbReference type="AlphaFoldDB" id="A0A212T465"/>